<dbReference type="InterPro" id="IPR045153">
    <property type="entry name" value="Est1/Ebs1-like"/>
</dbReference>
<dbReference type="PANTHER" id="PTHR15696">
    <property type="entry name" value="SMG-7 SUPPRESSOR WITH MORPHOLOGICAL EFFECT ON GENITALIA PROTEIN 7"/>
    <property type="match status" value="1"/>
</dbReference>
<dbReference type="GO" id="GO:0000184">
    <property type="term" value="P:nuclear-transcribed mRNA catabolic process, nonsense-mediated decay"/>
    <property type="evidence" value="ECO:0007669"/>
    <property type="project" value="TreeGrafter"/>
</dbReference>
<protein>
    <submittedName>
        <fullName evidence="4">8226_t:CDS:1</fullName>
    </submittedName>
</protein>
<feature type="compositionally biased region" description="Polar residues" evidence="1">
    <location>
        <begin position="283"/>
        <end position="294"/>
    </location>
</feature>
<dbReference type="EMBL" id="CAJVPQ010005713">
    <property type="protein sequence ID" value="CAG8674371.1"/>
    <property type="molecule type" value="Genomic_DNA"/>
</dbReference>
<reference evidence="4" key="1">
    <citation type="submission" date="2021-06" db="EMBL/GenBank/DDBJ databases">
        <authorList>
            <person name="Kallberg Y."/>
            <person name="Tangrot J."/>
            <person name="Rosling A."/>
        </authorList>
    </citation>
    <scope>NUCLEOTIDE SEQUENCE</scope>
    <source>
        <strain evidence="4">UK204</strain>
    </source>
</reference>
<organism evidence="4 5">
    <name type="scientific">Funneliformis caledonium</name>
    <dbReference type="NCBI Taxonomy" id="1117310"/>
    <lineage>
        <taxon>Eukaryota</taxon>
        <taxon>Fungi</taxon>
        <taxon>Fungi incertae sedis</taxon>
        <taxon>Mucoromycota</taxon>
        <taxon>Glomeromycotina</taxon>
        <taxon>Glomeromycetes</taxon>
        <taxon>Glomerales</taxon>
        <taxon>Glomeraceae</taxon>
        <taxon>Funneliformis</taxon>
    </lineage>
</organism>
<dbReference type="AlphaFoldDB" id="A0A9N9EF74"/>
<dbReference type="Proteomes" id="UP000789570">
    <property type="component" value="Unassembled WGS sequence"/>
</dbReference>
<evidence type="ECO:0000256" key="1">
    <source>
        <dbReference type="SAM" id="MobiDB-lite"/>
    </source>
</evidence>
<feature type="compositionally biased region" description="Polar residues" evidence="1">
    <location>
        <begin position="610"/>
        <end position="622"/>
    </location>
</feature>
<feature type="region of interest" description="Disordered" evidence="1">
    <location>
        <begin position="271"/>
        <end position="294"/>
    </location>
</feature>
<comment type="caution">
    <text evidence="4">The sequence shown here is derived from an EMBL/GenBank/DDBJ whole genome shotgun (WGS) entry which is preliminary data.</text>
</comment>
<feature type="region of interest" description="Disordered" evidence="1">
    <location>
        <begin position="762"/>
        <end position="781"/>
    </location>
</feature>
<dbReference type="GO" id="GO:0005697">
    <property type="term" value="C:telomerase holoenzyme complex"/>
    <property type="evidence" value="ECO:0007669"/>
    <property type="project" value="TreeGrafter"/>
</dbReference>
<dbReference type="GO" id="GO:0070034">
    <property type="term" value="F:telomerase RNA binding"/>
    <property type="evidence" value="ECO:0007669"/>
    <property type="project" value="TreeGrafter"/>
</dbReference>
<accession>A0A9N9EF74</accession>
<feature type="domain" description="Telomerase activating protein Est1-like N-terminal" evidence="3">
    <location>
        <begin position="63"/>
        <end position="182"/>
    </location>
</feature>
<dbReference type="InterPro" id="IPR018834">
    <property type="entry name" value="DNA/RNA-bd_Est1-type"/>
</dbReference>
<sequence>MPSSDRQTALDLYKSSVELEVELRQATKSRSIFDKQVATLRSKLRDTYEKIIFLDYELSQSKEVEQNLWKNVYYKVIEDFRKKIRALPAPNVKPKSTSKKLTSSFRSFLHEATGFYYSFIQKLAIHFELKQLDPVIKKFGLTIEPTDVSQRFYSEDIKQRAVLSCHKSLIFLGDLARYRELHSDRSNKNWSTACDYYNHARQLVPDSGNPHNQLAVISTYNSDDFSAVYHYYRSLVVKHQFLTAKDNISLLFHKAQRSATEIPDREIQKEQREFSGKRRFSHQRQVSTSSMTQSSKLKASETIQSFFADFISLESYSELKGSVLNQLKEYALSRTLDPDQLLKLTVINMAASYVIRLITNSENGAINHSPKTISTYSQSSKKALVEKHSILLVLDTLTALLDMCNSELADISIDGSDMHNAVQILPAPVKRSLATLRVGTKWVYLSLDYIESMSTVISKDPNVKGEFNNFSRFWEYFAEFLNTMESLFPHDQGIPLDVPLKEDFELNGFLVLKNHISVDKNALADQGEPFEELDMRIYDIFEDARKISESELSQLFYYDGIFSASEPPCKIISPINALSPIEHEIMEESYDGPKVITDLIIDRDDANLAESQSFASSSPKGQSSDTAEDETEEEVILFTGRHSTIIDNDNNSSAIAMSKKASHTEKLNSPTAAEVLLNQVLNSNQQVTSFSSVSKQNEQQNFWNQFNTPQLFPTNNASMQFDNLEIKSVKANSLDYLTPVSRPSTTNSNGFSNINTGAYDSTSFASPTPVSGVPNSSQDPLVPTTKRSLNDGKISYQNVATPSSASLFAFPGTDGGASQFDLFGHSNSNMNSYSGSSSFTSVKPIVPTTLTAPPGFTSDTPNLEMHKQDQQQSTYQQSLFQTSNAFGFSSFDIMHTQFPLKNGSDCLFNGMHDNKINGSNELVYQGIQDTNNTSTNEQHHNSLFWLMNSTKTNITTSSKTGDNGTLSDPKASDSHDQFRYFSPGWTPASIG</sequence>
<evidence type="ECO:0000313" key="5">
    <source>
        <dbReference type="Proteomes" id="UP000789570"/>
    </source>
</evidence>
<dbReference type="InterPro" id="IPR019458">
    <property type="entry name" value="Est1-like_N"/>
</dbReference>
<dbReference type="InterPro" id="IPR011990">
    <property type="entry name" value="TPR-like_helical_dom_sf"/>
</dbReference>
<feature type="compositionally biased region" description="Polar residues" evidence="1">
    <location>
        <begin position="762"/>
        <end position="779"/>
    </location>
</feature>
<keyword evidence="5" id="KW-1185">Reference proteome</keyword>
<evidence type="ECO:0000259" key="3">
    <source>
        <dbReference type="Pfam" id="PF10374"/>
    </source>
</evidence>
<feature type="region of interest" description="Disordered" evidence="1">
    <location>
        <begin position="955"/>
        <end position="978"/>
    </location>
</feature>
<dbReference type="PANTHER" id="PTHR15696:SF0">
    <property type="entry name" value="TELOMERASE-BINDING PROTEIN EST1A"/>
    <property type="match status" value="1"/>
</dbReference>
<dbReference type="Pfam" id="PF10374">
    <property type="entry name" value="EST1"/>
    <property type="match status" value="1"/>
</dbReference>
<dbReference type="SUPFAM" id="SSF48452">
    <property type="entry name" value="TPR-like"/>
    <property type="match status" value="1"/>
</dbReference>
<evidence type="ECO:0000259" key="2">
    <source>
        <dbReference type="Pfam" id="PF10373"/>
    </source>
</evidence>
<evidence type="ECO:0000313" key="4">
    <source>
        <dbReference type="EMBL" id="CAG8674371.1"/>
    </source>
</evidence>
<gene>
    <name evidence="4" type="ORF">FCALED_LOCUS12177</name>
</gene>
<dbReference type="Pfam" id="PF10373">
    <property type="entry name" value="EST1_DNA_bind"/>
    <property type="match status" value="1"/>
</dbReference>
<dbReference type="GO" id="GO:0042162">
    <property type="term" value="F:telomeric DNA binding"/>
    <property type="evidence" value="ECO:0007669"/>
    <property type="project" value="TreeGrafter"/>
</dbReference>
<feature type="region of interest" description="Disordered" evidence="1">
    <location>
        <begin position="610"/>
        <end position="632"/>
    </location>
</feature>
<dbReference type="OrthoDB" id="69928at2759"/>
<dbReference type="Gene3D" id="1.25.40.10">
    <property type="entry name" value="Tetratricopeptide repeat domain"/>
    <property type="match status" value="1"/>
</dbReference>
<feature type="domain" description="DNA/RNA-binding" evidence="2">
    <location>
        <begin position="193"/>
        <end position="514"/>
    </location>
</feature>
<proteinExistence type="predicted"/>
<name>A0A9N9EF74_9GLOM</name>